<feature type="transmembrane region" description="Helical" evidence="3">
    <location>
        <begin position="54"/>
        <end position="76"/>
    </location>
</feature>
<evidence type="ECO:0000256" key="1">
    <source>
        <dbReference type="PROSITE-ProRule" id="PRU00047"/>
    </source>
</evidence>
<feature type="compositionally biased region" description="Gly residues" evidence="2">
    <location>
        <begin position="467"/>
        <end position="476"/>
    </location>
</feature>
<dbReference type="Pfam" id="PF00078">
    <property type="entry name" value="RVT_1"/>
    <property type="match status" value="1"/>
</dbReference>
<dbReference type="Pfam" id="PF14111">
    <property type="entry name" value="DUF4283"/>
    <property type="match status" value="1"/>
</dbReference>
<dbReference type="GO" id="GO:0003676">
    <property type="term" value="F:nucleic acid binding"/>
    <property type="evidence" value="ECO:0007669"/>
    <property type="project" value="InterPro"/>
</dbReference>
<dbReference type="EMBL" id="OIVN01000280">
    <property type="protein sequence ID" value="SPC77595.1"/>
    <property type="molecule type" value="Genomic_DNA"/>
</dbReference>
<protein>
    <recommendedName>
        <fullName evidence="4">CCHC-type domain-containing protein</fullName>
    </recommendedName>
</protein>
<dbReference type="InterPro" id="IPR025558">
    <property type="entry name" value="DUF4283"/>
</dbReference>
<feature type="transmembrane region" description="Helical" evidence="3">
    <location>
        <begin position="96"/>
        <end position="117"/>
    </location>
</feature>
<feature type="region of interest" description="Disordered" evidence="2">
    <location>
        <begin position="466"/>
        <end position="504"/>
    </location>
</feature>
<dbReference type="Pfam" id="PF14392">
    <property type="entry name" value="zf-CCHC_4"/>
    <property type="match status" value="1"/>
</dbReference>
<gene>
    <name evidence="5" type="ORF">FSB_LOCUS5477</name>
</gene>
<evidence type="ECO:0000259" key="4">
    <source>
        <dbReference type="PROSITE" id="PS50158"/>
    </source>
</evidence>
<dbReference type="GO" id="GO:0004523">
    <property type="term" value="F:RNA-DNA hybrid ribonuclease activity"/>
    <property type="evidence" value="ECO:0007669"/>
    <property type="project" value="InterPro"/>
</dbReference>
<evidence type="ECO:0000256" key="2">
    <source>
        <dbReference type="SAM" id="MobiDB-lite"/>
    </source>
</evidence>
<dbReference type="InterPro" id="IPR036691">
    <property type="entry name" value="Endo/exonu/phosph_ase_sf"/>
</dbReference>
<keyword evidence="1" id="KW-0479">Metal-binding</keyword>
<dbReference type="InterPro" id="IPR009606">
    <property type="entry name" value="DEAL/Modifying_wall_lignin1/2"/>
</dbReference>
<organism evidence="5">
    <name type="scientific">Fagus sylvatica</name>
    <name type="common">Beechnut</name>
    <dbReference type="NCBI Taxonomy" id="28930"/>
    <lineage>
        <taxon>Eukaryota</taxon>
        <taxon>Viridiplantae</taxon>
        <taxon>Streptophyta</taxon>
        <taxon>Embryophyta</taxon>
        <taxon>Tracheophyta</taxon>
        <taxon>Spermatophyta</taxon>
        <taxon>Magnoliopsida</taxon>
        <taxon>eudicotyledons</taxon>
        <taxon>Gunneridae</taxon>
        <taxon>Pentapetalae</taxon>
        <taxon>rosids</taxon>
        <taxon>fabids</taxon>
        <taxon>Fagales</taxon>
        <taxon>Fagaceae</taxon>
        <taxon>Fagus</taxon>
    </lineage>
</organism>
<keyword evidence="3" id="KW-1133">Transmembrane helix</keyword>
<evidence type="ECO:0000313" key="5">
    <source>
        <dbReference type="EMBL" id="SPC77595.1"/>
    </source>
</evidence>
<dbReference type="SUPFAM" id="SSF56219">
    <property type="entry name" value="DNase I-like"/>
    <property type="match status" value="1"/>
</dbReference>
<keyword evidence="1" id="KW-0863">Zinc-finger</keyword>
<dbReference type="Pfam" id="PF13966">
    <property type="entry name" value="zf-RVT"/>
    <property type="match status" value="1"/>
</dbReference>
<dbReference type="Pfam" id="PF13456">
    <property type="entry name" value="RVT_3"/>
    <property type="match status" value="1"/>
</dbReference>
<feature type="domain" description="CCHC-type" evidence="4">
    <location>
        <begin position="359"/>
        <end position="373"/>
    </location>
</feature>
<keyword evidence="3" id="KW-0472">Membrane</keyword>
<dbReference type="Pfam" id="PF03372">
    <property type="entry name" value="Exo_endo_phos"/>
    <property type="match status" value="1"/>
</dbReference>
<feature type="compositionally biased region" description="Polar residues" evidence="2">
    <location>
        <begin position="480"/>
        <end position="490"/>
    </location>
</feature>
<dbReference type="InterPro" id="IPR002156">
    <property type="entry name" value="RNaseH_domain"/>
</dbReference>
<feature type="region of interest" description="Disordered" evidence="2">
    <location>
        <begin position="403"/>
        <end position="430"/>
    </location>
</feature>
<dbReference type="InterPro" id="IPR005135">
    <property type="entry name" value="Endo/exonuclease/phosphatase"/>
</dbReference>
<dbReference type="PANTHER" id="PTHR33116:SF86">
    <property type="entry name" value="REVERSE TRANSCRIPTASE DOMAIN-CONTAINING PROTEIN"/>
    <property type="match status" value="1"/>
</dbReference>
<proteinExistence type="predicted"/>
<keyword evidence="1" id="KW-0862">Zinc</keyword>
<sequence>MAVTATKMALIVGALGVISFIFGIYAETKKPPGGTPIPGKGVVICKYPSSPTVVLGYLSFVFLIATTVVGYLSLFYPYKGKSVPNSILFQSTNFTIFFNIALFTAGLGAMFLLWPTITEQLHLSRNVHHDLGTDCPTAKTGLLGGGAFVSLDSMLFWLVALMLAINAREDFLDDSEDPWWGFMASDDLLEDWRKFSLTENEAPGLAVGVEAMGVSPMVGATCLLGKLVTDKYFNKRVMTETMLRLWGNSQGTMVRDIGDNLFVFQFSTDAERQRVLEGTPWLYDNCLLLLTEFDGSLLAHQVQLRYSWFWVQLHGVPLFYMTKATREQVGGTVGVVKRVDVSENGVWVAFKYERLPWICFHCGIVGHLERFCRAKLQGGAQGESSFKQYGRWLRATDVGRRRHAGGGILQPSESISSTRRRSSAVGGNSSNFECGNGAGLVGDNGGSVDMVRGESHELRKGDEVVGEVGGVRGNGGQVTDEVSGTDTTPRNPEVQHHGSGPSFLPPGVVIEGQVAATGTGQDDAGSGAMPSKPVVIAKYKKKKPSTWKKVVRDRRNYASANLGASKRLLESEETVQALRVPMRLLSWNCRGLGNPKTVRELLLLLKEQDPSILFLSETRLDCIGVEFLRVKTKFSNAFCVPRLRIGGGLALLWSDKVDVKLASFSKNHIDADVVVKDTMVVFRVTRFYGNPKTHKRKETWALLKHLSQLNSSPWVCMGDFNELLDQAERVGTARHPDWQIRDFREALDACQLFDMGFVGNPFTWFKGGRGSRFIAERLDRVLASLLWINQFEGAKVTHLAQLSSDHCPLLLEIPQATDKEKKKRIFHFQAMWIKDDQCKSVINQAWGSVISDGSPMFKVFEKLKSCRQSLISWSKDRFGSLASRIKEKRKQLQALANERPSGNPLDIMTLQDELNDLLEKEEIFWCQRSRVAWMREGDRNAKFFHAQCNQRRKTNSIKRLLDANGCWQTEQSRMANVAMDYCRNIFTSKQPLPEVIDSCLRGMECVVTADMNATLLMEFTADEVQQALNQMYPTKAPGPDGMPARFYQTYWEIVGPEVLANRLKGVLSVVIADLQSAFVPGRLITDNVLVAFETLHSMSLKRNGKKGQMALKLDMSKAYDRVEWSFVEAVMRRMGFAEEWIRLIMMCISSASFSVLLNGVPYGHFSATKGIRQGDSLSPYLFLLCAEGFSSLLRVASVERQIKGVAACRGGPIITHLFFADDSLLFCQATEANCVALGNLLQLYEDASGQQLNRAKTSLFFTKNTSKKMAFSGLKDSVWRQIYGWKEKLLSKVGREILIKAVAQSIPTYTMSCFKLPDSLYSELNSMYRNFWWGQKCKSKNAHWVKWSKLCSSKDSSGLGFRDIKVFNMALLAKQGWRLLQQPNSLVFRVLKAKYFPSCDFMDADVGRKPSYAWRSIALAREVLRLGLCWHVGDGRQIRIWRDPWLPLAGSRMVHSKSQVLPSTATVSELIDVDTRQWRFGFIKEIFSDWDAKAILSIQLAQVPRRDRLFWNATSTGVFSVKSAFHVWISHQAKSCLGETSVVGQDKAFWKYIWALSIPPKTKSFLWRACLGILPTNELKAKRHMRGEGNCQLCSGESEFVVHSLWACPWANAVWALSPLRVLKWDRCVPSFCDLLLMARARLGVEEVEMFACITYFLWHQRNLFVHEDRGCEPENVVHKALHLIQGFRESKSGGFVRAQVIHRPNCWSPPPVGLYKLNWEVVVSSTKEWWVGVLVRDSDGFVLAATCAKLPQHSRRDYLWFSGALYALKFLIEVGFFDIIFEGSLSIHSAKLSQPPGGSTIQDMWLEDVWCLLQKFRSYQISSVPVESNIGAMQLAKLGFKLKQTTVWLEEVPVGLQGIM</sequence>
<dbReference type="InterPro" id="IPR000477">
    <property type="entry name" value="RT_dom"/>
</dbReference>
<dbReference type="PANTHER" id="PTHR33116">
    <property type="entry name" value="REVERSE TRANSCRIPTASE ZINC-BINDING DOMAIN-CONTAINING PROTEIN-RELATED-RELATED"/>
    <property type="match status" value="1"/>
</dbReference>
<name>A0A2N9ERX7_FAGSY</name>
<dbReference type="Gene3D" id="3.60.10.10">
    <property type="entry name" value="Endonuclease/exonuclease/phosphatase"/>
    <property type="match status" value="1"/>
</dbReference>
<keyword evidence="3" id="KW-0812">Transmembrane</keyword>
<dbReference type="Pfam" id="PF06749">
    <property type="entry name" value="DUF1218"/>
    <property type="match status" value="1"/>
</dbReference>
<reference evidence="5" key="1">
    <citation type="submission" date="2018-02" db="EMBL/GenBank/DDBJ databases">
        <authorList>
            <person name="Cohen D.B."/>
            <person name="Kent A.D."/>
        </authorList>
    </citation>
    <scope>NUCLEOTIDE SEQUENCE</scope>
</reference>
<dbReference type="GO" id="GO:0008270">
    <property type="term" value="F:zinc ion binding"/>
    <property type="evidence" value="ECO:0007669"/>
    <property type="project" value="UniProtKB-KW"/>
</dbReference>
<dbReference type="InterPro" id="IPR001878">
    <property type="entry name" value="Znf_CCHC"/>
</dbReference>
<dbReference type="PROSITE" id="PS50158">
    <property type="entry name" value="ZF_CCHC"/>
    <property type="match status" value="1"/>
</dbReference>
<accession>A0A2N9ERX7</accession>
<dbReference type="CDD" id="cd01650">
    <property type="entry name" value="RT_nLTR_like"/>
    <property type="match status" value="1"/>
</dbReference>
<dbReference type="InterPro" id="IPR025836">
    <property type="entry name" value="Zn_knuckle_CX2CX4HX4C"/>
</dbReference>
<evidence type="ECO:0000256" key="3">
    <source>
        <dbReference type="SAM" id="Phobius"/>
    </source>
</evidence>
<dbReference type="InterPro" id="IPR026960">
    <property type="entry name" value="RVT-Znf"/>
</dbReference>